<comment type="caution">
    <text evidence="3">The sequence shown here is derived from an EMBL/GenBank/DDBJ whole genome shotgun (WGS) entry which is preliminary data.</text>
</comment>
<dbReference type="GO" id="GO:0010468">
    <property type="term" value="P:regulation of gene expression"/>
    <property type="evidence" value="ECO:0007669"/>
    <property type="project" value="UniProtKB-ARBA"/>
</dbReference>
<gene>
    <name evidence="3" type="ORF">ACEWY4_000899</name>
</gene>
<evidence type="ECO:0000256" key="1">
    <source>
        <dbReference type="ARBA" id="ARBA00025778"/>
    </source>
</evidence>
<dbReference type="AlphaFoldDB" id="A0ABD1KYE9"/>
<comment type="similarity">
    <text evidence="1">Belongs to the MDFI family.</text>
</comment>
<evidence type="ECO:0000313" key="4">
    <source>
        <dbReference type="Proteomes" id="UP001591681"/>
    </source>
</evidence>
<evidence type="ECO:0000256" key="2">
    <source>
        <dbReference type="SAM" id="MobiDB-lite"/>
    </source>
</evidence>
<feature type="region of interest" description="Disordered" evidence="2">
    <location>
        <begin position="1"/>
        <end position="24"/>
    </location>
</feature>
<name>A0ABD1KYE9_9TELE</name>
<dbReference type="InterPro" id="IPR026134">
    <property type="entry name" value="MDFI/MDFIC"/>
</dbReference>
<dbReference type="Proteomes" id="UP001591681">
    <property type="component" value="Unassembled WGS sequence"/>
</dbReference>
<reference evidence="3 4" key="1">
    <citation type="submission" date="2024-09" db="EMBL/GenBank/DDBJ databases">
        <title>A chromosome-level genome assembly of Gray's grenadier anchovy, Coilia grayii.</title>
        <authorList>
            <person name="Fu Z."/>
        </authorList>
    </citation>
    <scope>NUCLEOTIDE SEQUENCE [LARGE SCALE GENOMIC DNA]</scope>
    <source>
        <strain evidence="3">G4</strain>
        <tissue evidence="3">Muscle</tissue>
    </source>
</reference>
<accession>A0ABD1KYE9</accession>
<evidence type="ECO:0008006" key="5">
    <source>
        <dbReference type="Google" id="ProtNLM"/>
    </source>
</evidence>
<proteinExistence type="inferred from homology"/>
<sequence>MDGKSAGNGTDPSRDGKGPVTDGMKCSHHEEVVVCGIRRLSTISEKDADMDAPSVPCVHHNEWAGSNTTLLSSDKYLLSSGFTSFDSLLPDPGDDCASLLLACLHCRFSELLSLVPVTCERALVRCCPSCRYFSTSSEPIHTDTDCCSCNVNCDCSLMNSCQDASELLELAMEVSEVCYR</sequence>
<dbReference type="EMBL" id="JBHFQA010000001">
    <property type="protein sequence ID" value="KAL2104031.1"/>
    <property type="molecule type" value="Genomic_DNA"/>
</dbReference>
<dbReference type="PANTHER" id="PTHR15304">
    <property type="entry name" value="MYOD FAMILY INHIBITOR"/>
    <property type="match status" value="1"/>
</dbReference>
<protein>
    <recommendedName>
        <fullName evidence="5">MyoD family inhibitor domain containing 2</fullName>
    </recommendedName>
</protein>
<organism evidence="3 4">
    <name type="scientific">Coilia grayii</name>
    <name type="common">Gray's grenadier anchovy</name>
    <dbReference type="NCBI Taxonomy" id="363190"/>
    <lineage>
        <taxon>Eukaryota</taxon>
        <taxon>Metazoa</taxon>
        <taxon>Chordata</taxon>
        <taxon>Craniata</taxon>
        <taxon>Vertebrata</taxon>
        <taxon>Euteleostomi</taxon>
        <taxon>Actinopterygii</taxon>
        <taxon>Neopterygii</taxon>
        <taxon>Teleostei</taxon>
        <taxon>Clupei</taxon>
        <taxon>Clupeiformes</taxon>
        <taxon>Clupeoidei</taxon>
        <taxon>Engraulidae</taxon>
        <taxon>Coilinae</taxon>
        <taxon>Coilia</taxon>
    </lineage>
</organism>
<evidence type="ECO:0000313" key="3">
    <source>
        <dbReference type="EMBL" id="KAL2104031.1"/>
    </source>
</evidence>
<keyword evidence="4" id="KW-1185">Reference proteome</keyword>
<dbReference type="PANTHER" id="PTHR15304:SF2">
    <property type="entry name" value="MYOD FAMILY INHIBITOR DOMAIN-CONTAINING PROTEIN 2"/>
    <property type="match status" value="1"/>
</dbReference>
<dbReference type="Pfam" id="PF15316">
    <property type="entry name" value="MDFI"/>
    <property type="match status" value="1"/>
</dbReference>